<proteinExistence type="predicted"/>
<sequence>MSLDCCNLTVVFVCNAIVVFCILFNSEIGNFAYTDYMGDADFDQDVRAARHCCLPWRAPCTLDESLVRKYSFLQCCNNGACR</sequence>
<keyword evidence="2" id="KW-1185">Reference proteome</keyword>
<comment type="caution">
    <text evidence="1">The sequence shown here is derived from an EMBL/GenBank/DDBJ whole genome shotgun (WGS) entry which is preliminary data.</text>
</comment>
<gene>
    <name evidence="1" type="ORF">CUNI_LOCUS12373</name>
</gene>
<name>A0A8S3ZFS4_9EUPU</name>
<dbReference type="AlphaFoldDB" id="A0A8S3ZFS4"/>
<dbReference type="EMBL" id="CAJHNH020002461">
    <property type="protein sequence ID" value="CAG5126815.1"/>
    <property type="molecule type" value="Genomic_DNA"/>
</dbReference>
<dbReference type="OrthoDB" id="6100049at2759"/>
<reference evidence="1" key="1">
    <citation type="submission" date="2021-04" db="EMBL/GenBank/DDBJ databases">
        <authorList>
            <consortium name="Molecular Ecology Group"/>
        </authorList>
    </citation>
    <scope>NUCLEOTIDE SEQUENCE</scope>
</reference>
<accession>A0A8S3ZFS4</accession>
<evidence type="ECO:0000313" key="1">
    <source>
        <dbReference type="EMBL" id="CAG5126815.1"/>
    </source>
</evidence>
<evidence type="ECO:0000313" key="2">
    <source>
        <dbReference type="Proteomes" id="UP000678393"/>
    </source>
</evidence>
<protein>
    <submittedName>
        <fullName evidence="1">Uncharacterized protein</fullName>
    </submittedName>
</protein>
<organism evidence="1 2">
    <name type="scientific">Candidula unifasciata</name>
    <dbReference type="NCBI Taxonomy" id="100452"/>
    <lineage>
        <taxon>Eukaryota</taxon>
        <taxon>Metazoa</taxon>
        <taxon>Spiralia</taxon>
        <taxon>Lophotrochozoa</taxon>
        <taxon>Mollusca</taxon>
        <taxon>Gastropoda</taxon>
        <taxon>Heterobranchia</taxon>
        <taxon>Euthyneura</taxon>
        <taxon>Panpulmonata</taxon>
        <taxon>Eupulmonata</taxon>
        <taxon>Stylommatophora</taxon>
        <taxon>Helicina</taxon>
        <taxon>Helicoidea</taxon>
        <taxon>Geomitridae</taxon>
        <taxon>Candidula</taxon>
    </lineage>
</organism>
<dbReference type="Proteomes" id="UP000678393">
    <property type="component" value="Unassembled WGS sequence"/>
</dbReference>